<dbReference type="PROSITE" id="PS50294">
    <property type="entry name" value="WD_REPEATS_REGION"/>
    <property type="match status" value="7"/>
</dbReference>
<feature type="repeat" description="WD" evidence="3">
    <location>
        <begin position="163"/>
        <end position="204"/>
    </location>
</feature>
<evidence type="ECO:0000256" key="4">
    <source>
        <dbReference type="SAM" id="SignalP"/>
    </source>
</evidence>
<dbReference type="InterPro" id="IPR020472">
    <property type="entry name" value="WD40_PAC1"/>
</dbReference>
<dbReference type="Gene3D" id="2.130.10.10">
    <property type="entry name" value="YVTN repeat-like/Quinoprotein amine dehydrogenase"/>
    <property type="match status" value="2"/>
</dbReference>
<proteinExistence type="predicted"/>
<dbReference type="PRINTS" id="PR00320">
    <property type="entry name" value="GPROTEINBRPT"/>
</dbReference>
<feature type="repeat" description="WD" evidence="3">
    <location>
        <begin position="121"/>
        <end position="162"/>
    </location>
</feature>
<keyword evidence="1 3" id="KW-0853">WD repeat</keyword>
<feature type="repeat" description="WD" evidence="3">
    <location>
        <begin position="37"/>
        <end position="78"/>
    </location>
</feature>
<sequence length="613" mass="65736">MTCRSFLTRFALGLALAGLGPACALHAETPTPAPIVLEGHQGAIDAAVFSPDGLHVLTGSADFSAQLWEVSNGRGLGILEGHEHRVSAVAFSPDGTRALTASADGTARVWDLANGQEILKLTHAGGRFTSAAYSPNGRQAVTGGNDGVARLWDLRSGAELRQFSGHFEAITSLALSPDGSRLLTGSTDRTARLWDVASGEEIRVFKGHAALILSVTFSPDGTRILTASWDKTARIWDTETGKVVRELPGHDAAIRAADFSPDGALIVTGEWNRTAYLWNAETGEELRSFEGHGASIDAVDFAPDGRSLLTASWDGMVRLWPLPETLWPDLPDKQPVIAGPPPPPLVAPKAPRVVVAHPDMLVLIIGNRTYAEAPPVAYAHNDADAFAEYFRNTLGVLDENIIVEKDLNSIGMARYFGTDEVPDGRLARRARFVDEIVVIYSGHGVPVFHEQGLPSGYLLPVDVPAAEPGFGAYPLDMLIRQLESLPVRNVTVLLDACFSGLSTQGSLVPGVSGAFGVAVAPPMEKAKVSVLTATDFRTPQFAHWLDDKRHGAFTYYTLDGLRGAADSDGDGRIHLSELRDHVDEKLAQQDLRQSPSLLPGSEDTVLFEYAPED</sequence>
<keyword evidence="4" id="KW-0732">Signal</keyword>
<dbReference type="PROSITE" id="PS00678">
    <property type="entry name" value="WD_REPEATS_1"/>
    <property type="match status" value="6"/>
</dbReference>
<dbReference type="Pfam" id="PF00400">
    <property type="entry name" value="WD40"/>
    <property type="match status" value="7"/>
</dbReference>
<protein>
    <submittedName>
        <fullName evidence="5">WD domain-containing protein, G-beta repeat-containing protein</fullName>
    </submittedName>
</protein>
<reference evidence="5 6" key="1">
    <citation type="submission" date="2017-06" db="EMBL/GenBank/DDBJ databases">
        <authorList>
            <person name="Kim H.J."/>
            <person name="Triplett B.A."/>
        </authorList>
    </citation>
    <scope>NUCLEOTIDE SEQUENCE [LARGE SCALE GENOMIC DNA]</scope>
    <source>
        <strain evidence="5 6">DSM 11445</strain>
    </source>
</reference>
<evidence type="ECO:0000256" key="3">
    <source>
        <dbReference type="PROSITE-ProRule" id="PRU00221"/>
    </source>
</evidence>
<dbReference type="InterPro" id="IPR015943">
    <property type="entry name" value="WD40/YVTN_repeat-like_dom_sf"/>
</dbReference>
<dbReference type="RefSeq" id="WP_170941188.1">
    <property type="nucleotide sequence ID" value="NZ_FZON01000105.1"/>
</dbReference>
<feature type="repeat" description="WD" evidence="3">
    <location>
        <begin position="79"/>
        <end position="120"/>
    </location>
</feature>
<dbReference type="InterPro" id="IPR019775">
    <property type="entry name" value="WD40_repeat_CS"/>
</dbReference>
<evidence type="ECO:0000256" key="2">
    <source>
        <dbReference type="ARBA" id="ARBA00022737"/>
    </source>
</evidence>
<dbReference type="InterPro" id="IPR036322">
    <property type="entry name" value="WD40_repeat_dom_sf"/>
</dbReference>
<dbReference type="CDD" id="cd00200">
    <property type="entry name" value="WD40"/>
    <property type="match status" value="1"/>
</dbReference>
<dbReference type="PANTHER" id="PTHR22847">
    <property type="entry name" value="WD40 REPEAT PROTEIN"/>
    <property type="match status" value="1"/>
</dbReference>
<accession>A0A239LV62</accession>
<dbReference type="PROSITE" id="PS50082">
    <property type="entry name" value="WD_REPEATS_2"/>
    <property type="match status" value="7"/>
</dbReference>
<feature type="repeat" description="WD" evidence="3">
    <location>
        <begin position="247"/>
        <end position="288"/>
    </location>
</feature>
<name>A0A239LV62_9RHOB</name>
<feature type="repeat" description="WD" evidence="3">
    <location>
        <begin position="289"/>
        <end position="320"/>
    </location>
</feature>
<gene>
    <name evidence="5" type="ORF">SAMN04488078_11053</name>
</gene>
<organism evidence="5 6">
    <name type="scientific">Antarctobacter heliothermus</name>
    <dbReference type="NCBI Taxonomy" id="74033"/>
    <lineage>
        <taxon>Bacteria</taxon>
        <taxon>Pseudomonadati</taxon>
        <taxon>Pseudomonadota</taxon>
        <taxon>Alphaproteobacteria</taxon>
        <taxon>Rhodobacterales</taxon>
        <taxon>Roseobacteraceae</taxon>
        <taxon>Antarctobacter</taxon>
    </lineage>
</organism>
<feature type="chain" id="PRO_5012896034" evidence="4">
    <location>
        <begin position="28"/>
        <end position="613"/>
    </location>
</feature>
<dbReference type="SUPFAM" id="SSF50978">
    <property type="entry name" value="WD40 repeat-like"/>
    <property type="match status" value="1"/>
</dbReference>
<feature type="repeat" description="WD" evidence="3">
    <location>
        <begin position="205"/>
        <end position="246"/>
    </location>
</feature>
<evidence type="ECO:0000256" key="1">
    <source>
        <dbReference type="ARBA" id="ARBA00022574"/>
    </source>
</evidence>
<dbReference type="Gene3D" id="3.40.50.1460">
    <property type="match status" value="1"/>
</dbReference>
<dbReference type="EMBL" id="FZON01000105">
    <property type="protein sequence ID" value="SNT34351.1"/>
    <property type="molecule type" value="Genomic_DNA"/>
</dbReference>
<dbReference type="InterPro" id="IPR029030">
    <property type="entry name" value="Caspase-like_dom_sf"/>
</dbReference>
<dbReference type="InterPro" id="IPR001680">
    <property type="entry name" value="WD40_rpt"/>
</dbReference>
<evidence type="ECO:0000313" key="6">
    <source>
        <dbReference type="Proteomes" id="UP000198440"/>
    </source>
</evidence>
<evidence type="ECO:0000313" key="5">
    <source>
        <dbReference type="EMBL" id="SNT34351.1"/>
    </source>
</evidence>
<dbReference type="AlphaFoldDB" id="A0A239LV62"/>
<dbReference type="SUPFAM" id="SSF52129">
    <property type="entry name" value="Caspase-like"/>
    <property type="match status" value="1"/>
</dbReference>
<dbReference type="PANTHER" id="PTHR22847:SF637">
    <property type="entry name" value="WD REPEAT DOMAIN 5B"/>
    <property type="match status" value="1"/>
</dbReference>
<keyword evidence="2" id="KW-0677">Repeat</keyword>
<dbReference type="SMART" id="SM00320">
    <property type="entry name" value="WD40"/>
    <property type="match status" value="7"/>
</dbReference>
<feature type="signal peptide" evidence="4">
    <location>
        <begin position="1"/>
        <end position="27"/>
    </location>
</feature>
<dbReference type="Proteomes" id="UP000198440">
    <property type="component" value="Unassembled WGS sequence"/>
</dbReference>